<name>A0A1G1ZMW4_9BACT</name>
<dbReference type="InterPro" id="IPR042184">
    <property type="entry name" value="YqeY/Aim41_N"/>
</dbReference>
<evidence type="ECO:0000313" key="1">
    <source>
        <dbReference type="EMBL" id="OGY65914.1"/>
    </source>
</evidence>
<dbReference type="InterPro" id="IPR019004">
    <property type="entry name" value="YqeY/Aim41"/>
</dbReference>
<reference evidence="1 2" key="1">
    <citation type="journal article" date="2016" name="Nat. Commun.">
        <title>Thousands of microbial genomes shed light on interconnected biogeochemical processes in an aquifer system.</title>
        <authorList>
            <person name="Anantharaman K."/>
            <person name="Brown C.T."/>
            <person name="Hug L.A."/>
            <person name="Sharon I."/>
            <person name="Castelle C.J."/>
            <person name="Probst A.J."/>
            <person name="Thomas B.C."/>
            <person name="Singh A."/>
            <person name="Wilkins M.J."/>
            <person name="Karaoz U."/>
            <person name="Brodie E.L."/>
            <person name="Williams K.H."/>
            <person name="Hubbard S.S."/>
            <person name="Banfield J.F."/>
        </authorList>
    </citation>
    <scope>NUCLEOTIDE SEQUENCE [LARGE SCALE GENOMIC DNA]</scope>
</reference>
<dbReference type="InterPro" id="IPR003789">
    <property type="entry name" value="Asn/Gln_tRNA_amidoTrase-B-like"/>
</dbReference>
<dbReference type="AlphaFoldDB" id="A0A1G1ZMW4"/>
<accession>A0A1G1ZMW4</accession>
<dbReference type="PANTHER" id="PTHR28055:SF1">
    <property type="entry name" value="ALTERED INHERITANCE OF MITOCHONDRIA PROTEIN 41, MITOCHONDRIAL"/>
    <property type="match status" value="1"/>
</dbReference>
<dbReference type="STRING" id="1798406.A3A04_02440"/>
<gene>
    <name evidence="1" type="ORF">A3A04_02440</name>
</gene>
<dbReference type="SUPFAM" id="SSF89095">
    <property type="entry name" value="GatB/YqeY motif"/>
    <property type="match status" value="1"/>
</dbReference>
<evidence type="ECO:0000313" key="2">
    <source>
        <dbReference type="Proteomes" id="UP000178517"/>
    </source>
</evidence>
<organism evidence="1 2">
    <name type="scientific">Candidatus Harrisonbacteria bacterium RIFCSPLOWO2_01_FULL_40_28</name>
    <dbReference type="NCBI Taxonomy" id="1798406"/>
    <lineage>
        <taxon>Bacteria</taxon>
        <taxon>Candidatus Harrisoniibacteriota</taxon>
    </lineage>
</organism>
<protein>
    <recommendedName>
        <fullName evidence="3">Glutamyl-tRNA amidotransferase</fullName>
    </recommendedName>
</protein>
<dbReference type="InterPro" id="IPR023168">
    <property type="entry name" value="GatB_Yqey_C_2"/>
</dbReference>
<evidence type="ECO:0008006" key="3">
    <source>
        <dbReference type="Google" id="ProtNLM"/>
    </source>
</evidence>
<dbReference type="Gene3D" id="1.10.10.410">
    <property type="match status" value="1"/>
</dbReference>
<dbReference type="EMBL" id="MHJI01000011">
    <property type="protein sequence ID" value="OGY65914.1"/>
    <property type="molecule type" value="Genomic_DNA"/>
</dbReference>
<dbReference type="Pfam" id="PF09424">
    <property type="entry name" value="YqeY"/>
    <property type="match status" value="1"/>
</dbReference>
<proteinExistence type="predicted"/>
<dbReference type="Gene3D" id="1.10.1510.10">
    <property type="entry name" value="Uncharacterised protein YqeY/AIM41 PF09424, N-terminal domain"/>
    <property type="match status" value="1"/>
</dbReference>
<comment type="caution">
    <text evidence="1">The sequence shown here is derived from an EMBL/GenBank/DDBJ whole genome shotgun (WGS) entry which is preliminary data.</text>
</comment>
<sequence>MALIKKIEEDLILALKSGESDVVDVLRLVKTAFKNKEIEKRGKGEASELIDEDVLVILNREVKKRKEAIELFKKGNREDLVKKETLEIAILERYLPESLSREKIEHIVTDVIKSGTYEAKDFGLVMREVMKELRGKADGGVVMEIIKRELK</sequence>
<dbReference type="Proteomes" id="UP000178517">
    <property type="component" value="Unassembled WGS sequence"/>
</dbReference>
<dbReference type="PANTHER" id="PTHR28055">
    <property type="entry name" value="ALTERED INHERITANCE OF MITOCHONDRIA PROTEIN 41, MITOCHONDRIAL"/>
    <property type="match status" value="1"/>
</dbReference>
<dbReference type="GO" id="GO:0016884">
    <property type="term" value="F:carbon-nitrogen ligase activity, with glutamine as amido-N-donor"/>
    <property type="evidence" value="ECO:0007669"/>
    <property type="project" value="InterPro"/>
</dbReference>